<dbReference type="AlphaFoldDB" id="A0AA42PXR0"/>
<reference evidence="1" key="1">
    <citation type="submission" date="2022-09" db="EMBL/GenBank/DDBJ databases">
        <title>Intensive care unit water sources are persistently colonized with multi-drug resistant bacteria and are the site of extensive horizontal gene transfer of antibiotic resistance genes.</title>
        <authorList>
            <person name="Diorio-Toth L."/>
        </authorList>
    </citation>
    <scope>NUCLEOTIDE SEQUENCE</scope>
    <source>
        <strain evidence="1">GD03832</strain>
    </source>
</reference>
<sequence>MAVVEHMQLSEEDITAFERDGVIVIRQAFNDWMEPLREGVRRLMADPGPMERSVVPADGSAAFFQDLCNWQRIPEFSDFVLRSPAGSLAAQLMRSRTARFFHDHVLVKQPGGSTVTPWHQDQPYYCVDGRQSVSFWTPLDPVVRSVVMECVRGSHRWGQDFRPMRFDGTRLYENDSYAALPDIDAARDQFDIAGWDMEPGDVIAFNFRTVHGAPGNRSQIARRVFSARWVGDDAVYADRGGKGSPPIKGLTMKHGDPFDDPMFPVVWRDGAPAV</sequence>
<keyword evidence="1" id="KW-0223">Dioxygenase</keyword>
<dbReference type="RefSeq" id="WP_279086914.1">
    <property type="nucleotide sequence ID" value="NZ_JAOCEK010000001.1"/>
</dbReference>
<dbReference type="GO" id="GO:0005506">
    <property type="term" value="F:iron ion binding"/>
    <property type="evidence" value="ECO:0007669"/>
    <property type="project" value="UniProtKB-ARBA"/>
</dbReference>
<name>A0AA42PXR0_9BURK</name>
<evidence type="ECO:0000313" key="1">
    <source>
        <dbReference type="EMBL" id="MDH1332609.1"/>
    </source>
</evidence>
<proteinExistence type="predicted"/>
<dbReference type="PANTHER" id="PTHR20883:SF49">
    <property type="entry name" value="PHYTANOYL-COA DIOXYGENASE"/>
    <property type="match status" value="1"/>
</dbReference>
<dbReference type="GO" id="GO:0016706">
    <property type="term" value="F:2-oxoglutarate-dependent dioxygenase activity"/>
    <property type="evidence" value="ECO:0007669"/>
    <property type="project" value="UniProtKB-ARBA"/>
</dbReference>
<dbReference type="Pfam" id="PF05721">
    <property type="entry name" value="PhyH"/>
    <property type="match status" value="1"/>
</dbReference>
<dbReference type="PANTHER" id="PTHR20883">
    <property type="entry name" value="PHYTANOYL-COA DIOXYGENASE DOMAIN CONTAINING 1"/>
    <property type="match status" value="1"/>
</dbReference>
<comment type="caution">
    <text evidence="1">The sequence shown here is derived from an EMBL/GenBank/DDBJ whole genome shotgun (WGS) entry which is preliminary data.</text>
</comment>
<protein>
    <submittedName>
        <fullName evidence="1">Phytanoyl-CoA dioxygenase family protein</fullName>
    </submittedName>
</protein>
<dbReference type="InterPro" id="IPR008775">
    <property type="entry name" value="Phytyl_CoA_dOase-like"/>
</dbReference>
<keyword evidence="1" id="KW-0560">Oxidoreductase</keyword>
<dbReference type="SUPFAM" id="SSF51197">
    <property type="entry name" value="Clavaminate synthase-like"/>
    <property type="match status" value="1"/>
</dbReference>
<dbReference type="Gene3D" id="2.60.120.620">
    <property type="entry name" value="q2cbj1_9rhob like domain"/>
    <property type="match status" value="1"/>
</dbReference>
<organism evidence="1 2">
    <name type="scientific">Comamonas thiooxydans</name>
    <dbReference type="NCBI Taxonomy" id="363952"/>
    <lineage>
        <taxon>Bacteria</taxon>
        <taxon>Pseudomonadati</taxon>
        <taxon>Pseudomonadota</taxon>
        <taxon>Betaproteobacteria</taxon>
        <taxon>Burkholderiales</taxon>
        <taxon>Comamonadaceae</taxon>
        <taxon>Comamonas</taxon>
    </lineage>
</organism>
<dbReference type="EMBL" id="JAOCEK010000001">
    <property type="protein sequence ID" value="MDH1332609.1"/>
    <property type="molecule type" value="Genomic_DNA"/>
</dbReference>
<dbReference type="Proteomes" id="UP001161065">
    <property type="component" value="Unassembled WGS sequence"/>
</dbReference>
<gene>
    <name evidence="1" type="ORF">N5D63_00465</name>
</gene>
<accession>A0AA42PXR0</accession>
<evidence type="ECO:0000313" key="2">
    <source>
        <dbReference type="Proteomes" id="UP001161065"/>
    </source>
</evidence>